<dbReference type="EMBL" id="BRXR01000001">
    <property type="protein sequence ID" value="GLC31566.1"/>
    <property type="molecule type" value="Genomic_DNA"/>
</dbReference>
<dbReference type="PROSITE" id="PS51786">
    <property type="entry name" value="LON_PROTEOLYTIC"/>
    <property type="match status" value="1"/>
</dbReference>
<keyword evidence="2" id="KW-0720">Serine protease</keyword>
<proteinExistence type="inferred from homology"/>
<dbReference type="PANTHER" id="PTHR10046">
    <property type="entry name" value="ATP DEPENDENT LON PROTEASE FAMILY MEMBER"/>
    <property type="match status" value="1"/>
</dbReference>
<dbReference type="Gene3D" id="1.10.8.60">
    <property type="match status" value="1"/>
</dbReference>
<keyword evidence="2" id="KW-0378">Hydrolase</keyword>
<comment type="caution">
    <text evidence="5">The sequence shown here is derived from an EMBL/GenBank/DDBJ whole genome shotgun (WGS) entry which is preliminary data.</text>
</comment>
<dbReference type="SUPFAM" id="SSF54211">
    <property type="entry name" value="Ribosomal protein S5 domain 2-like"/>
    <property type="match status" value="1"/>
</dbReference>
<dbReference type="Gene3D" id="3.30.230.10">
    <property type="match status" value="1"/>
</dbReference>
<accession>A0ABQ5N8X3</accession>
<dbReference type="Pfam" id="PF05362">
    <property type="entry name" value="Lon_C"/>
    <property type="match status" value="1"/>
</dbReference>
<dbReference type="SUPFAM" id="SSF52540">
    <property type="entry name" value="P-loop containing nucleoside triphosphate hydrolases"/>
    <property type="match status" value="1"/>
</dbReference>
<organism evidence="5 6">
    <name type="scientific">Clostridium omnivorum</name>
    <dbReference type="NCBI Taxonomy" id="1604902"/>
    <lineage>
        <taxon>Bacteria</taxon>
        <taxon>Bacillati</taxon>
        <taxon>Bacillota</taxon>
        <taxon>Clostridia</taxon>
        <taxon>Eubacteriales</taxon>
        <taxon>Clostridiaceae</taxon>
        <taxon>Clostridium</taxon>
    </lineage>
</organism>
<name>A0ABQ5N8X3_9CLOT</name>
<comment type="catalytic activity">
    <reaction evidence="2">
        <text>Hydrolysis of proteins in presence of ATP.</text>
        <dbReference type="EC" id="3.4.21.53"/>
    </reaction>
</comment>
<dbReference type="GO" id="GO:0006508">
    <property type="term" value="P:proteolysis"/>
    <property type="evidence" value="ECO:0007669"/>
    <property type="project" value="UniProtKB-KW"/>
</dbReference>
<dbReference type="InterPro" id="IPR014721">
    <property type="entry name" value="Ribsml_uS5_D2-typ_fold_subgr"/>
</dbReference>
<keyword evidence="6" id="KW-1185">Reference proteome</keyword>
<feature type="domain" description="Lon proteolytic" evidence="4">
    <location>
        <begin position="561"/>
        <end position="756"/>
    </location>
</feature>
<dbReference type="Proteomes" id="UP001208567">
    <property type="component" value="Unassembled WGS sequence"/>
</dbReference>
<dbReference type="Pfam" id="PF13654">
    <property type="entry name" value="AAA_32"/>
    <property type="match status" value="1"/>
</dbReference>
<dbReference type="Gene3D" id="3.40.50.300">
    <property type="entry name" value="P-loop containing nucleotide triphosphate hydrolases"/>
    <property type="match status" value="2"/>
</dbReference>
<evidence type="ECO:0000256" key="2">
    <source>
        <dbReference type="PROSITE-ProRule" id="PRU01122"/>
    </source>
</evidence>
<evidence type="ECO:0000256" key="3">
    <source>
        <dbReference type="SAM" id="Coils"/>
    </source>
</evidence>
<dbReference type="GO" id="GO:0008233">
    <property type="term" value="F:peptidase activity"/>
    <property type="evidence" value="ECO:0007669"/>
    <property type="project" value="UniProtKB-KW"/>
</dbReference>
<evidence type="ECO:0000313" key="5">
    <source>
        <dbReference type="EMBL" id="GLC31566.1"/>
    </source>
</evidence>
<comment type="similarity">
    <text evidence="2">Belongs to the peptidase S16 family.</text>
</comment>
<dbReference type="InterPro" id="IPR008269">
    <property type="entry name" value="Lon_proteolytic"/>
</dbReference>
<dbReference type="InterPro" id="IPR046843">
    <property type="entry name" value="LonB_AAA-LID"/>
</dbReference>
<dbReference type="InterPro" id="IPR041699">
    <property type="entry name" value="AAA_32"/>
</dbReference>
<feature type="active site" evidence="2">
    <location>
        <position position="651"/>
    </location>
</feature>
<dbReference type="PRINTS" id="PR00830">
    <property type="entry name" value="ENDOLAPTASE"/>
</dbReference>
<reference evidence="5 6" key="1">
    <citation type="journal article" date="2024" name="Int. J. Syst. Evol. Microbiol.">
        <title>Clostridium omnivorum sp. nov., isolated from anoxic soil under the treatment of reductive soil disinfestation.</title>
        <authorList>
            <person name="Ueki A."/>
            <person name="Tonouchi A."/>
            <person name="Kaku N."/>
            <person name="Honma S."/>
            <person name="Ueki K."/>
        </authorList>
    </citation>
    <scope>NUCLEOTIDE SEQUENCE [LARGE SCALE GENOMIC DNA]</scope>
    <source>
        <strain evidence="5 6">E14</strain>
    </source>
</reference>
<dbReference type="EC" id="3.4.21.53" evidence="2"/>
<protein>
    <recommendedName>
        <fullName evidence="2">endopeptidase La</fullName>
        <ecNumber evidence="2">3.4.21.53</ecNumber>
    </recommendedName>
</protein>
<dbReference type="RefSeq" id="WP_264850901.1">
    <property type="nucleotide sequence ID" value="NZ_BRXR01000001.1"/>
</dbReference>
<dbReference type="InterPro" id="IPR046844">
    <property type="entry name" value="Lon-like_helical"/>
</dbReference>
<dbReference type="InterPro" id="IPR027417">
    <property type="entry name" value="P-loop_NTPase"/>
</dbReference>
<evidence type="ECO:0000259" key="4">
    <source>
        <dbReference type="PROSITE" id="PS51786"/>
    </source>
</evidence>
<feature type="coiled-coil region" evidence="3">
    <location>
        <begin position="220"/>
        <end position="247"/>
    </location>
</feature>
<keyword evidence="1 2" id="KW-0645">Protease</keyword>
<gene>
    <name evidence="5" type="ORF">bsdE14_29760</name>
</gene>
<dbReference type="Pfam" id="PF20436">
    <property type="entry name" value="LonB_AAA-LID"/>
    <property type="match status" value="1"/>
</dbReference>
<sequence>MTKFVELKAKDLVLNFPQLPAFKTTEDIEPYKSIIGQKRAEKSIELGLKMNKKGYNIFISGHSGTGKTGYIVRKIEEYAKNLPAPEDWCYVYNFEDSNIPLAIPLKTGTANKFKEDVAEFIKYLFKEVPTFFNSQNYEKEKSKLMDKYEDEIVKLSDYLEEEATKKNFNIKETPTGEFVFIPMIGDKEMETEDYNKLTQEQKEKVNSSIGELRMLSVDIIKNTRKLSKRMEEELKALDNKIAETIIKQKISYLFENYGLNDKVRRYIEQLKKDIIQNIGAFLENEEQEKKDKELEKLFFRRYEVNVLVCNSEDKGAPVIFADSAEYGSLLGKVEYENKLGNLITDFSLIKPGCLHQANGGYLIIKAHELFSSPKSWEALKKCINLEVINIENFKHDVDMLPIITLNPESIPLKVKVILLGSNMLYSMLLERDLEFEKLFKIKAEFDSEIENEENNICNLVGFLSNYVKQNDLRHITKAGISELLRYSSRLAESRNYFSASMSKLMQIVDLADYYAASEDSKLIDREHIKSAMLETEAMHGLVRKKVLNMYETRKYVVELKGSKIGQINGLSVSNYGDCVVGQQHRITVNTYAGKKGVVNIERETEMSGSIHDKGIMILSGFVGELLGQDTRISFNASIAFEQLYSGIEGDSASAAELLALLSSLSDIPLKQSLAITGSVNQKGEIQPIGGVNEKIEGYFDICSIFGLDGSHGVIIPVTNVDDLILNDKIINAVDSGLFHIYSVASIEQCLEILCDYKFTSRTSPKLIKEIKDRIIQKLTRYNQILKES</sequence>
<keyword evidence="3" id="KW-0175">Coiled coil</keyword>
<dbReference type="InterPro" id="IPR027065">
    <property type="entry name" value="Lon_Prtase"/>
</dbReference>
<dbReference type="Pfam" id="PF20437">
    <property type="entry name" value="LonC_helical"/>
    <property type="match status" value="1"/>
</dbReference>
<feature type="active site" evidence="2">
    <location>
        <position position="694"/>
    </location>
</feature>
<evidence type="ECO:0000313" key="6">
    <source>
        <dbReference type="Proteomes" id="UP001208567"/>
    </source>
</evidence>
<evidence type="ECO:0000256" key="1">
    <source>
        <dbReference type="ARBA" id="ARBA00022670"/>
    </source>
</evidence>
<dbReference type="InterPro" id="IPR020568">
    <property type="entry name" value="Ribosomal_Su5_D2-typ_SF"/>
</dbReference>